<comment type="cofactor">
    <cofactor evidence="1">
        <name>a divalent metal cation</name>
        <dbReference type="ChEBI" id="CHEBI:60240"/>
    </cofactor>
</comment>
<evidence type="ECO:0000256" key="1">
    <source>
        <dbReference type="ARBA" id="ARBA00001968"/>
    </source>
</evidence>
<dbReference type="SMART" id="SM00980">
    <property type="entry name" value="THAP"/>
    <property type="match status" value="1"/>
</dbReference>
<evidence type="ECO:0000256" key="2">
    <source>
        <dbReference type="ARBA" id="ARBA00022723"/>
    </source>
</evidence>
<keyword evidence="3 6" id="KW-0863">Zinc-finger</keyword>
<feature type="domain" description="THAP-type" evidence="8">
    <location>
        <begin position="1"/>
        <end position="78"/>
    </location>
</feature>
<evidence type="ECO:0000259" key="8">
    <source>
        <dbReference type="PROSITE" id="PS50950"/>
    </source>
</evidence>
<dbReference type="STRING" id="456900.A0A151IK27"/>
<dbReference type="EMBL" id="KQ977258">
    <property type="protein sequence ID" value="KYN04620.1"/>
    <property type="molecule type" value="Genomic_DNA"/>
</dbReference>
<dbReference type="Pfam" id="PF05485">
    <property type="entry name" value="THAP"/>
    <property type="match status" value="1"/>
</dbReference>
<accession>A0A151IK27</accession>
<dbReference type="GO" id="GO:0003677">
    <property type="term" value="F:DNA binding"/>
    <property type="evidence" value="ECO:0007669"/>
    <property type="project" value="UniProtKB-UniRule"/>
</dbReference>
<feature type="coiled-coil region" evidence="7">
    <location>
        <begin position="103"/>
        <end position="293"/>
    </location>
</feature>
<evidence type="ECO:0000313" key="9">
    <source>
        <dbReference type="EMBL" id="KYN04620.1"/>
    </source>
</evidence>
<keyword evidence="7" id="KW-0175">Coiled coil</keyword>
<dbReference type="InterPro" id="IPR048366">
    <property type="entry name" value="TNP-like_GBD"/>
</dbReference>
<dbReference type="GO" id="GO:0008270">
    <property type="term" value="F:zinc ion binding"/>
    <property type="evidence" value="ECO:0007669"/>
    <property type="project" value="UniProtKB-KW"/>
</dbReference>
<keyword evidence="10" id="KW-1185">Reference proteome</keyword>
<keyword evidence="4" id="KW-0862">Zinc</keyword>
<dbReference type="InterPro" id="IPR027806">
    <property type="entry name" value="HARBI1_dom"/>
</dbReference>
<keyword evidence="5 6" id="KW-0238">DNA-binding</keyword>
<gene>
    <name evidence="9" type="ORF">ALC62_04492</name>
</gene>
<dbReference type="InterPro" id="IPR038441">
    <property type="entry name" value="THAP_Znf_sf"/>
</dbReference>
<dbReference type="SUPFAM" id="SSF57716">
    <property type="entry name" value="Glucocorticoid receptor-like (DNA-binding domain)"/>
    <property type="match status" value="1"/>
</dbReference>
<sequence>MVRACGVLNCTSTGNMPSHIFPINTQIREKWIKSLILKPYKENEINKLRVCYKHFKESDYIGSSKLRRLIRTAVPFMTTDTTQINNITKSQKKKVLQHHETFTVDLQRNVAQMQMNIELSEQEKQQENVTQMQIDIENLSEQEEKQQENVAQMHIDIKNLSEQEEKQQENVAQMHIDIENLSEQQEKQHENVAQVQLNIERLSRQQEKQHENAAQVQLDIERLSQQQEQHENVAQVQLNLERLSQQQEQHENVAQVQLNLERLSQQQEQHENVAQVQLNLERLSQQQEQHENVAQVQLNLERLRYIKKDKIFCLSIYRRSRRCYKFLSEFLLCPSYTTLNTQLNRIPIVTGCSNIILQYLTLNAKKMDPKDLNIILAWDEMAIKPSLTYDVKNDKIIGYEDWGITRTRRFADHAIVFYIRSLSSGQKMPIGYGFCNSATSSIQLSKCVKEWLIYLQTCGFKPKATVCDQGGPNIAAINLLIQETRAQHFKQNKNTFYVGGEYIAPLYDYVHLQKGVRNNLLNKHLLLNKDARLSERESQCASWDHIITAYEIDRKMKKLTDSHIFPSLIPKMKVKFAVQVLSHTVADFIDMILSLNTDGDLHGVSQPTVSRIVAKVSEAIAAHLPHFVRFPDRMEDLQTEFYNIAHFPQVVGCIDCTHIRIKCPNKERAMLYMNRKGFYSMNVQVVCDAQRRIRNVDF</sequence>
<organism evidence="9 10">
    <name type="scientific">Cyphomyrmex costatus</name>
    <dbReference type="NCBI Taxonomy" id="456900"/>
    <lineage>
        <taxon>Eukaryota</taxon>
        <taxon>Metazoa</taxon>
        <taxon>Ecdysozoa</taxon>
        <taxon>Arthropoda</taxon>
        <taxon>Hexapoda</taxon>
        <taxon>Insecta</taxon>
        <taxon>Pterygota</taxon>
        <taxon>Neoptera</taxon>
        <taxon>Endopterygota</taxon>
        <taxon>Hymenoptera</taxon>
        <taxon>Apocrita</taxon>
        <taxon>Aculeata</taxon>
        <taxon>Formicoidea</taxon>
        <taxon>Formicidae</taxon>
        <taxon>Myrmicinae</taxon>
        <taxon>Cyphomyrmex</taxon>
    </lineage>
</organism>
<evidence type="ECO:0000256" key="5">
    <source>
        <dbReference type="ARBA" id="ARBA00023125"/>
    </source>
</evidence>
<evidence type="ECO:0000256" key="6">
    <source>
        <dbReference type="PROSITE-ProRule" id="PRU00309"/>
    </source>
</evidence>
<keyword evidence="2" id="KW-0479">Metal-binding</keyword>
<dbReference type="InterPro" id="IPR048365">
    <property type="entry name" value="TNP-like_RNaseH_N"/>
</dbReference>
<dbReference type="InterPro" id="IPR006612">
    <property type="entry name" value="THAP_Znf"/>
</dbReference>
<evidence type="ECO:0000313" key="10">
    <source>
        <dbReference type="Proteomes" id="UP000078542"/>
    </source>
</evidence>
<evidence type="ECO:0000256" key="3">
    <source>
        <dbReference type="ARBA" id="ARBA00022771"/>
    </source>
</evidence>
<dbReference type="Pfam" id="PF13359">
    <property type="entry name" value="DDE_Tnp_4"/>
    <property type="match status" value="1"/>
</dbReference>
<dbReference type="Pfam" id="PF21787">
    <property type="entry name" value="TNP-like_RNaseH_N"/>
    <property type="match status" value="1"/>
</dbReference>
<reference evidence="9 10" key="1">
    <citation type="submission" date="2016-03" db="EMBL/GenBank/DDBJ databases">
        <title>Cyphomyrmex costatus WGS genome.</title>
        <authorList>
            <person name="Nygaard S."/>
            <person name="Hu H."/>
            <person name="Boomsma J."/>
            <person name="Zhang G."/>
        </authorList>
    </citation>
    <scope>NUCLEOTIDE SEQUENCE [LARGE SCALE GENOMIC DNA]</scope>
    <source>
        <strain evidence="9">MS0001</strain>
        <tissue evidence="9">Whole body</tissue>
    </source>
</reference>
<dbReference type="PROSITE" id="PS50950">
    <property type="entry name" value="ZF_THAP"/>
    <property type="match status" value="1"/>
</dbReference>
<name>A0A151IK27_9HYME</name>
<dbReference type="Proteomes" id="UP000078542">
    <property type="component" value="Unassembled WGS sequence"/>
</dbReference>
<dbReference type="Gene3D" id="6.20.210.20">
    <property type="entry name" value="THAP domain"/>
    <property type="match status" value="1"/>
</dbReference>
<evidence type="ECO:0000256" key="4">
    <source>
        <dbReference type="ARBA" id="ARBA00022833"/>
    </source>
</evidence>
<protein>
    <submittedName>
        <fullName evidence="9">Putative nuclease HARBI1</fullName>
    </submittedName>
</protein>
<dbReference type="AlphaFoldDB" id="A0A151IK27"/>
<proteinExistence type="predicted"/>
<evidence type="ECO:0000256" key="7">
    <source>
        <dbReference type="SAM" id="Coils"/>
    </source>
</evidence>
<dbReference type="Pfam" id="PF21788">
    <property type="entry name" value="TNP-like_GBD"/>
    <property type="match status" value="1"/>
</dbReference>